<dbReference type="RefSeq" id="WP_307244868.1">
    <property type="nucleotide sequence ID" value="NZ_JAUSUZ010000001.1"/>
</dbReference>
<organism evidence="1 2">
    <name type="scientific">Catenuloplanes indicus</name>
    <dbReference type="NCBI Taxonomy" id="137267"/>
    <lineage>
        <taxon>Bacteria</taxon>
        <taxon>Bacillati</taxon>
        <taxon>Actinomycetota</taxon>
        <taxon>Actinomycetes</taxon>
        <taxon>Micromonosporales</taxon>
        <taxon>Micromonosporaceae</taxon>
        <taxon>Catenuloplanes</taxon>
    </lineage>
</organism>
<accession>A0AAE3W4R3</accession>
<dbReference type="EMBL" id="JAUSUZ010000001">
    <property type="protein sequence ID" value="MDQ0369561.1"/>
    <property type="molecule type" value="Genomic_DNA"/>
</dbReference>
<proteinExistence type="predicted"/>
<comment type="caution">
    <text evidence="1">The sequence shown here is derived from an EMBL/GenBank/DDBJ whole genome shotgun (WGS) entry which is preliminary data.</text>
</comment>
<gene>
    <name evidence="1" type="ORF">J2S42_006230</name>
</gene>
<protein>
    <submittedName>
        <fullName evidence="1">Uncharacterized protein</fullName>
    </submittedName>
</protein>
<keyword evidence="2" id="KW-1185">Reference proteome</keyword>
<reference evidence="1 2" key="1">
    <citation type="submission" date="2023-07" db="EMBL/GenBank/DDBJ databases">
        <title>Sequencing the genomes of 1000 actinobacteria strains.</title>
        <authorList>
            <person name="Klenk H.-P."/>
        </authorList>
    </citation>
    <scope>NUCLEOTIDE SEQUENCE [LARGE SCALE GENOMIC DNA]</scope>
    <source>
        <strain evidence="1 2">DSM 44709</strain>
    </source>
</reference>
<dbReference type="Proteomes" id="UP001240236">
    <property type="component" value="Unassembled WGS sequence"/>
</dbReference>
<name>A0AAE3W4R3_9ACTN</name>
<dbReference type="AlphaFoldDB" id="A0AAE3W4R3"/>
<evidence type="ECO:0000313" key="1">
    <source>
        <dbReference type="EMBL" id="MDQ0369561.1"/>
    </source>
</evidence>
<sequence length="88" mass="9574">MTTVDDLAAEALFVSHLQPSQRPTCEVVQAEVTRMILRLGSEGCAAVMAAEFGDDPETAVRRMLWVRDTLAVAYPEITALRQAAAIAR</sequence>
<evidence type="ECO:0000313" key="2">
    <source>
        <dbReference type="Proteomes" id="UP001240236"/>
    </source>
</evidence>